<dbReference type="Proteomes" id="UP000485569">
    <property type="component" value="Unassembled WGS sequence"/>
</dbReference>
<feature type="repeat" description="TPR" evidence="4">
    <location>
        <begin position="914"/>
        <end position="947"/>
    </location>
</feature>
<dbReference type="PANTHER" id="PTHR44858:SF1">
    <property type="entry name" value="UDP-N-ACETYLGLUCOSAMINE--PEPTIDE N-ACETYLGLUCOSAMINYLTRANSFERASE SPINDLY-RELATED"/>
    <property type="match status" value="1"/>
</dbReference>
<accession>A0A1V5SYD6</accession>
<dbReference type="EMBL" id="MWBQ01000056">
    <property type="protein sequence ID" value="OQA59243.1"/>
    <property type="molecule type" value="Genomic_DNA"/>
</dbReference>
<feature type="repeat" description="TPR" evidence="4">
    <location>
        <begin position="846"/>
        <end position="879"/>
    </location>
</feature>
<dbReference type="GO" id="GO:0004190">
    <property type="term" value="F:aspartic-type endopeptidase activity"/>
    <property type="evidence" value="ECO:0007669"/>
    <property type="project" value="InterPro"/>
</dbReference>
<evidence type="ECO:0000313" key="8">
    <source>
        <dbReference type="EMBL" id="OQA59243.1"/>
    </source>
</evidence>
<feature type="repeat" description="TPR" evidence="4">
    <location>
        <begin position="1050"/>
        <end position="1083"/>
    </location>
</feature>
<feature type="repeat" description="ANK" evidence="3">
    <location>
        <begin position="95"/>
        <end position="128"/>
    </location>
</feature>
<feature type="repeat" description="ANK" evidence="3">
    <location>
        <begin position="235"/>
        <end position="268"/>
    </location>
</feature>
<dbReference type="InterPro" id="IPR006597">
    <property type="entry name" value="Sel1-like"/>
</dbReference>
<dbReference type="PROSITE" id="PS50293">
    <property type="entry name" value="TPR_REGION"/>
    <property type="match status" value="12"/>
</dbReference>
<feature type="repeat" description="TPR" evidence="4">
    <location>
        <begin position="880"/>
        <end position="913"/>
    </location>
</feature>
<feature type="compositionally biased region" description="Basic and acidic residues" evidence="5">
    <location>
        <begin position="39"/>
        <end position="53"/>
    </location>
</feature>
<evidence type="ECO:0000256" key="4">
    <source>
        <dbReference type="PROSITE-ProRule" id="PRU00339"/>
    </source>
</evidence>
<feature type="domain" description="Peptidase A2" evidence="7">
    <location>
        <begin position="253"/>
        <end position="268"/>
    </location>
</feature>
<evidence type="ECO:0000256" key="1">
    <source>
        <dbReference type="ARBA" id="ARBA00022737"/>
    </source>
</evidence>
<evidence type="ECO:0000259" key="7">
    <source>
        <dbReference type="PROSITE" id="PS50175"/>
    </source>
</evidence>
<dbReference type="PROSITE" id="PS50005">
    <property type="entry name" value="TPR"/>
    <property type="match status" value="13"/>
</dbReference>
<feature type="repeat" description="ANK" evidence="3">
    <location>
        <begin position="165"/>
        <end position="200"/>
    </location>
</feature>
<dbReference type="Gene3D" id="1.25.40.10">
    <property type="entry name" value="Tetratricopeptide repeat domain"/>
    <property type="match status" value="5"/>
</dbReference>
<dbReference type="SUPFAM" id="SSF48452">
    <property type="entry name" value="TPR-like"/>
    <property type="match status" value="2"/>
</dbReference>
<evidence type="ECO:0000256" key="3">
    <source>
        <dbReference type="PROSITE-ProRule" id="PRU00023"/>
    </source>
</evidence>
<feature type="chain" id="PRO_5010709491" evidence="6">
    <location>
        <begin position="27"/>
        <end position="1195"/>
    </location>
</feature>
<dbReference type="SMART" id="SM00248">
    <property type="entry name" value="ANK"/>
    <property type="match status" value="5"/>
</dbReference>
<gene>
    <name evidence="8" type="primary">yrrB_3</name>
    <name evidence="8" type="ORF">BWY41_00900</name>
</gene>
<feature type="repeat" description="TPR" evidence="4">
    <location>
        <begin position="1084"/>
        <end position="1117"/>
    </location>
</feature>
<protein>
    <submittedName>
        <fullName evidence="8">TPR repeat-containing protein YrrB</fullName>
    </submittedName>
</protein>
<dbReference type="PROSITE" id="PS50088">
    <property type="entry name" value="ANK_REPEAT"/>
    <property type="match status" value="5"/>
</dbReference>
<dbReference type="InterPro" id="IPR011990">
    <property type="entry name" value="TPR-like_helical_dom_sf"/>
</dbReference>
<feature type="repeat" description="TPR" evidence="4">
    <location>
        <begin position="982"/>
        <end position="1015"/>
    </location>
</feature>
<proteinExistence type="predicted"/>
<dbReference type="PANTHER" id="PTHR44858">
    <property type="entry name" value="TETRATRICOPEPTIDE REPEAT PROTEIN 6"/>
    <property type="match status" value="1"/>
</dbReference>
<dbReference type="InterPro" id="IPR036770">
    <property type="entry name" value="Ankyrin_rpt-contain_sf"/>
</dbReference>
<keyword evidence="6" id="KW-0732">Signal</keyword>
<feature type="repeat" description="TPR" evidence="4">
    <location>
        <begin position="744"/>
        <end position="777"/>
    </location>
</feature>
<dbReference type="SUPFAM" id="SSF48403">
    <property type="entry name" value="Ankyrin repeat"/>
    <property type="match status" value="1"/>
</dbReference>
<dbReference type="InterPro" id="IPR002110">
    <property type="entry name" value="Ankyrin_rpt"/>
</dbReference>
<comment type="caution">
    <text evidence="8">The sequence shown here is derived from an EMBL/GenBank/DDBJ whole genome shotgun (WGS) entry which is preliminary data.</text>
</comment>
<dbReference type="InterPro" id="IPR019734">
    <property type="entry name" value="TPR_rpt"/>
</dbReference>
<dbReference type="Pfam" id="PF13414">
    <property type="entry name" value="TPR_11"/>
    <property type="match status" value="6"/>
</dbReference>
<evidence type="ECO:0000256" key="2">
    <source>
        <dbReference type="ARBA" id="ARBA00022803"/>
    </source>
</evidence>
<dbReference type="SMART" id="SM00028">
    <property type="entry name" value="TPR"/>
    <property type="match status" value="14"/>
</dbReference>
<dbReference type="Pfam" id="PF12796">
    <property type="entry name" value="Ank_2"/>
    <property type="match status" value="1"/>
</dbReference>
<dbReference type="PROSITE" id="PS00141">
    <property type="entry name" value="ASP_PROTEASE"/>
    <property type="match status" value="1"/>
</dbReference>
<dbReference type="PROSITE" id="PS50297">
    <property type="entry name" value="ANK_REP_REGION"/>
    <property type="match status" value="4"/>
</dbReference>
<feature type="repeat" description="TPR" evidence="4">
    <location>
        <begin position="778"/>
        <end position="811"/>
    </location>
</feature>
<dbReference type="SMART" id="SM00671">
    <property type="entry name" value="SEL1"/>
    <property type="match status" value="8"/>
</dbReference>
<dbReference type="Pfam" id="PF00023">
    <property type="entry name" value="Ank"/>
    <property type="match status" value="1"/>
</dbReference>
<keyword evidence="1" id="KW-0677">Repeat</keyword>
<feature type="region of interest" description="Disordered" evidence="5">
    <location>
        <begin position="644"/>
        <end position="674"/>
    </location>
</feature>
<feature type="repeat" description="TPR" evidence="4">
    <location>
        <begin position="1016"/>
        <end position="1049"/>
    </location>
</feature>
<dbReference type="InterPro" id="IPR001969">
    <property type="entry name" value="Aspartic_peptidase_AS"/>
</dbReference>
<evidence type="ECO:0000256" key="6">
    <source>
        <dbReference type="SAM" id="SignalP"/>
    </source>
</evidence>
<name>A0A1V5SYD6_9BACT</name>
<feature type="repeat" description="TPR" evidence="4">
    <location>
        <begin position="676"/>
        <end position="709"/>
    </location>
</feature>
<feature type="signal peptide" evidence="6">
    <location>
        <begin position="1"/>
        <end position="26"/>
    </location>
</feature>
<feature type="repeat" description="TPR" evidence="4">
    <location>
        <begin position="1118"/>
        <end position="1151"/>
    </location>
</feature>
<feature type="repeat" description="ANK" evidence="3">
    <location>
        <begin position="129"/>
        <end position="161"/>
    </location>
</feature>
<organism evidence="8">
    <name type="scientific">Candidatus Atribacter allofermentans</name>
    <dbReference type="NCBI Taxonomy" id="1852833"/>
    <lineage>
        <taxon>Bacteria</taxon>
        <taxon>Pseudomonadati</taxon>
        <taxon>Atribacterota</taxon>
        <taxon>Atribacteria</taxon>
        <taxon>Atribacterales</taxon>
        <taxon>Atribacteraceae</taxon>
        <taxon>Atribacter</taxon>
    </lineage>
</organism>
<dbReference type="InterPro" id="IPR001995">
    <property type="entry name" value="Peptidase_A2_cat"/>
</dbReference>
<dbReference type="Pfam" id="PF00515">
    <property type="entry name" value="TPR_1"/>
    <property type="match status" value="1"/>
</dbReference>
<sequence>MKMKLLVIWIFVIFFVLSSQSTFSMAQTPSSPINEADLTEEKASSVPTHDESRQADVNDSLSCFDFQFTCEYGTPEEVQEAIKNGADINCQDEELGWTPLMSAMLNESGQEIVTLLVGAGANVNVTSWSGINALMLAAESSESSLVKYLLDNGAKEYINDTESEYGFTPLIWAAKNNDTNGGEVIQVLIDHGADVSIKDKNGFTAILYAAMLNRNEDVIRTLIQNGVDINQIGPKNVTPLMGAISMNSNINITKLLLDSGADVSVISEEGKKAIDYALELERFKGTEILRQLAEMSGVEIAQPMVSPDIETAPSPNVEITITPLPTGIITPEITPTPVPTQALPSMVYADPSGKFTLNFPTGFVFSTYVADRGMIGANYRTPNEKAYLEVRSFPSSQDLQLYLSQHIKDMALRGESSITSNGKTGNIRIYSRKTEQDELLTIVTTYQEIDVALVVINLPIAAYQPSSPWLLGLFKGINWEGKTPIIDGSYSDPDQKFSFKLPDGVHFLYAFEKDFYFNQPYRFLPEADGMVGSTPDSGQVMIASFSTPEKYQDYLKEYDRRVETMEYQVHGTSQFGVQGSPAKLTLYSYLAQNQKRAELLAVYEGTLVVISVWLPADNYQSAQTWLLSLFKNLTWKKEETLPSFSPLAQPTPTSQITVTTQPTESLQPTTSPQISSDDLSIEAAVHIEKGDFQKAIDLLKQSIALQPDFGFAYGQLAYCYIQLKLYQEVIDQLSDKLLPKKEYSTAYNLVGFAYENLARLDEALVAYQKAVELDPNYVDAYSNMGFVHFDREQYQKAVDAFKKASELKPSDPVIFNNLGFSYEKLGQYNEALQAYQEAIRIKPDYIKAHANIGYLYFDQEQYQKAVDALKKSLELEPSDPAILNTLGLSYENLKQYDDAIHAYQEAISIKPDYVNAYNNLGNLFFDLSQYQNALDSYKKSLVLESTNPNNYYNLGLCYENLKQYDDAIHAYQEAISIKPDYINVHTNLGVLYYKQDQSEKAIEEYKKSLELKPDNPNIHYNLGLAYEDLEQYENAIQAFQESNRIKPDDYDTYNSLGRVYNLMEKYQEALESLQKSIELNPENHYAHYNLGLAYEGLEQYENAIKAYQEAIHIKPDYIYAYNDLGYVYYYLDRNQEAVEILQKAININPEAATPNYYLGITYLQMGDKASATKQYEILKKIDQSLAEKLLNKINQ</sequence>
<dbReference type="GO" id="GO:0006508">
    <property type="term" value="P:proteolysis"/>
    <property type="evidence" value="ECO:0007669"/>
    <property type="project" value="InterPro"/>
</dbReference>
<dbReference type="Gene3D" id="1.25.40.20">
    <property type="entry name" value="Ankyrin repeat-containing domain"/>
    <property type="match status" value="1"/>
</dbReference>
<feature type="repeat" description="TPR" evidence="4">
    <location>
        <begin position="812"/>
        <end position="845"/>
    </location>
</feature>
<feature type="region of interest" description="Disordered" evidence="5">
    <location>
        <begin position="28"/>
        <end position="53"/>
    </location>
</feature>
<dbReference type="AlphaFoldDB" id="A0A1V5SYD6"/>
<dbReference type="InterPro" id="IPR050498">
    <property type="entry name" value="Ycf3"/>
</dbReference>
<reference evidence="8" key="1">
    <citation type="submission" date="2017-02" db="EMBL/GenBank/DDBJ databases">
        <title>Delving into the versatile metabolic prowess of the omnipresent phylum Bacteroidetes.</title>
        <authorList>
            <person name="Nobu M.K."/>
            <person name="Mei R."/>
            <person name="Narihiro T."/>
            <person name="Kuroda K."/>
            <person name="Liu W.-T."/>
        </authorList>
    </citation>
    <scope>NUCLEOTIDE SEQUENCE</scope>
    <source>
        <strain evidence="8">ADurb.Bin276</strain>
    </source>
</reference>
<feature type="repeat" description="ANK" evidence="3">
    <location>
        <begin position="201"/>
        <end position="234"/>
    </location>
</feature>
<keyword evidence="2 4" id="KW-0802">TPR repeat</keyword>
<keyword evidence="3" id="KW-0040">ANK repeat</keyword>
<dbReference type="PROSITE" id="PS50175">
    <property type="entry name" value="ASP_PROT_RETROV"/>
    <property type="match status" value="1"/>
</dbReference>
<feature type="repeat" description="TPR" evidence="4">
    <location>
        <begin position="948"/>
        <end position="981"/>
    </location>
</feature>
<evidence type="ECO:0000256" key="5">
    <source>
        <dbReference type="SAM" id="MobiDB-lite"/>
    </source>
</evidence>